<name>A0A4S3J5G0_9EURO</name>
<comment type="caution">
    <text evidence="1">The sequence shown here is derived from an EMBL/GenBank/DDBJ whole genome shotgun (WGS) entry which is preliminary data.</text>
</comment>
<evidence type="ECO:0000313" key="2">
    <source>
        <dbReference type="Proteomes" id="UP000308092"/>
    </source>
</evidence>
<reference evidence="1 2" key="1">
    <citation type="submission" date="2019-03" db="EMBL/GenBank/DDBJ databases">
        <title>The genome sequence of a newly discovered highly antifungal drug resistant Aspergillus species, Aspergillus tanneri NIH 1004.</title>
        <authorList>
            <person name="Mounaud S."/>
            <person name="Singh I."/>
            <person name="Joardar V."/>
            <person name="Pakala S."/>
            <person name="Pakala S."/>
            <person name="Venepally P."/>
            <person name="Hoover J."/>
            <person name="Nierman W."/>
            <person name="Chung J."/>
            <person name="Losada L."/>
        </authorList>
    </citation>
    <scope>NUCLEOTIDE SEQUENCE [LARGE SCALE GENOMIC DNA]</scope>
    <source>
        <strain evidence="1 2">NIH1004</strain>
    </source>
</reference>
<proteinExistence type="predicted"/>
<organism evidence="1 2">
    <name type="scientific">Aspergillus tanneri</name>
    <dbReference type="NCBI Taxonomy" id="1220188"/>
    <lineage>
        <taxon>Eukaryota</taxon>
        <taxon>Fungi</taxon>
        <taxon>Dikarya</taxon>
        <taxon>Ascomycota</taxon>
        <taxon>Pezizomycotina</taxon>
        <taxon>Eurotiomycetes</taxon>
        <taxon>Eurotiomycetidae</taxon>
        <taxon>Eurotiales</taxon>
        <taxon>Aspergillaceae</taxon>
        <taxon>Aspergillus</taxon>
        <taxon>Aspergillus subgen. Circumdati</taxon>
    </lineage>
</organism>
<evidence type="ECO:0000313" key="1">
    <source>
        <dbReference type="EMBL" id="THC90139.1"/>
    </source>
</evidence>
<dbReference type="VEuPathDB" id="FungiDB:EYZ11_010406"/>
<dbReference type="AlphaFoldDB" id="A0A4S3J5G0"/>
<keyword evidence="2" id="KW-1185">Reference proteome</keyword>
<dbReference type="EMBL" id="SOSA01000556">
    <property type="protein sequence ID" value="THC90139.1"/>
    <property type="molecule type" value="Genomic_DNA"/>
</dbReference>
<dbReference type="Proteomes" id="UP000308092">
    <property type="component" value="Unassembled WGS sequence"/>
</dbReference>
<protein>
    <submittedName>
        <fullName evidence="1">Uncharacterized protein</fullName>
    </submittedName>
</protein>
<sequence>MKEHGLKRGHLFAFDSLTFGAKDAMTTTLVLLIRREGTAKQ</sequence>
<gene>
    <name evidence="1" type="ORF">EYZ11_010406</name>
</gene>
<accession>A0A4S3J5G0</accession>